<name>A0AAD3D5I7_9STRA</name>
<organism evidence="4 5">
    <name type="scientific">Chaetoceros tenuissimus</name>
    <dbReference type="NCBI Taxonomy" id="426638"/>
    <lineage>
        <taxon>Eukaryota</taxon>
        <taxon>Sar</taxon>
        <taxon>Stramenopiles</taxon>
        <taxon>Ochrophyta</taxon>
        <taxon>Bacillariophyta</taxon>
        <taxon>Coscinodiscophyceae</taxon>
        <taxon>Chaetocerotophycidae</taxon>
        <taxon>Chaetocerotales</taxon>
        <taxon>Chaetocerotaceae</taxon>
        <taxon>Chaetoceros</taxon>
    </lineage>
</organism>
<proteinExistence type="predicted"/>
<evidence type="ECO:0000313" key="4">
    <source>
        <dbReference type="EMBL" id="GFH58164.1"/>
    </source>
</evidence>
<feature type="compositionally biased region" description="Polar residues" evidence="1">
    <location>
        <begin position="58"/>
        <end position="69"/>
    </location>
</feature>
<protein>
    <recommendedName>
        <fullName evidence="3">CS domain-containing protein</fullName>
    </recommendedName>
</protein>
<dbReference type="AlphaFoldDB" id="A0AAD3D5I7"/>
<comment type="caution">
    <text evidence="4">The sequence shown here is derived from an EMBL/GenBank/DDBJ whole genome shotgun (WGS) entry which is preliminary data.</text>
</comment>
<evidence type="ECO:0000256" key="2">
    <source>
        <dbReference type="SAM" id="Phobius"/>
    </source>
</evidence>
<dbReference type="InterPro" id="IPR008978">
    <property type="entry name" value="HSP20-like_chaperone"/>
</dbReference>
<keyword evidence="2" id="KW-1133">Transmembrane helix</keyword>
<gene>
    <name evidence="4" type="ORF">CTEN210_14640</name>
</gene>
<feature type="transmembrane region" description="Helical" evidence="2">
    <location>
        <begin position="7"/>
        <end position="26"/>
    </location>
</feature>
<dbReference type="PROSITE" id="PS51203">
    <property type="entry name" value="CS"/>
    <property type="match status" value="1"/>
</dbReference>
<reference evidence="4 5" key="1">
    <citation type="journal article" date="2021" name="Sci. Rep.">
        <title>The genome of the diatom Chaetoceros tenuissimus carries an ancient integrated fragment of an extant virus.</title>
        <authorList>
            <person name="Hongo Y."/>
            <person name="Kimura K."/>
            <person name="Takaki Y."/>
            <person name="Yoshida Y."/>
            <person name="Baba S."/>
            <person name="Kobayashi G."/>
            <person name="Nagasaki K."/>
            <person name="Hano T."/>
            <person name="Tomaru Y."/>
        </authorList>
    </citation>
    <scope>NUCLEOTIDE SEQUENCE [LARGE SCALE GENOMIC DNA]</scope>
    <source>
        <strain evidence="4 5">NIES-3715</strain>
    </source>
</reference>
<dbReference type="InterPro" id="IPR007052">
    <property type="entry name" value="CS_dom"/>
</dbReference>
<dbReference type="EMBL" id="BLLK01000061">
    <property type="protein sequence ID" value="GFH58164.1"/>
    <property type="molecule type" value="Genomic_DNA"/>
</dbReference>
<keyword evidence="2" id="KW-0472">Membrane</keyword>
<evidence type="ECO:0000256" key="1">
    <source>
        <dbReference type="SAM" id="MobiDB-lite"/>
    </source>
</evidence>
<feature type="compositionally biased region" description="Basic and acidic residues" evidence="1">
    <location>
        <begin position="70"/>
        <end position="85"/>
    </location>
</feature>
<dbReference type="Proteomes" id="UP001054902">
    <property type="component" value="Unassembled WGS sequence"/>
</dbReference>
<accession>A0AAD3D5I7</accession>
<keyword evidence="5" id="KW-1185">Reference proteome</keyword>
<sequence>MELSNEMLMLIASVMVIGLSTLFMLGKKDNASAEAMKDMGDLLDNESEWDTKEKEQIKSASPLQKQVQKVSKESAEPKEDLKNVFDVKQAPPKTGEEGKKEEAKDGEAEKPFKSSYYYAHNQHRKTGGYADGLKAEDYEMNKPKLLKKTSSTVDTSGVTSAAQAATTLGKGNSIPINRYLWDDDGNDKGIAKIYIDTLPGKTSTDTTPWSDANITREDVIGKVVGVWKNSLIVQIRSAETRYHLFVPRMFGELEEVKCVVKAKKLIIKLTKKQNTENLKAWPQLPSKDLKSLKSDGVDYVNEDLFSQE</sequence>
<feature type="domain" description="CS" evidence="3">
    <location>
        <begin position="174"/>
        <end position="285"/>
    </location>
</feature>
<evidence type="ECO:0000259" key="3">
    <source>
        <dbReference type="PROSITE" id="PS51203"/>
    </source>
</evidence>
<keyword evidence="2" id="KW-0812">Transmembrane</keyword>
<feature type="compositionally biased region" description="Basic and acidic residues" evidence="1">
    <location>
        <begin position="94"/>
        <end position="108"/>
    </location>
</feature>
<dbReference type="Gene3D" id="2.60.40.790">
    <property type="match status" value="1"/>
</dbReference>
<evidence type="ECO:0000313" key="5">
    <source>
        <dbReference type="Proteomes" id="UP001054902"/>
    </source>
</evidence>
<feature type="region of interest" description="Disordered" evidence="1">
    <location>
        <begin position="44"/>
        <end position="108"/>
    </location>
</feature>